<dbReference type="NCBIfam" id="TIGR01641">
    <property type="entry name" value="phageSPP1_gp7"/>
    <property type="match status" value="1"/>
</dbReference>
<evidence type="ECO:0000313" key="3">
    <source>
        <dbReference type="Proteomes" id="UP001456224"/>
    </source>
</evidence>
<dbReference type="InterPro" id="IPR006528">
    <property type="entry name" value="Phage_head_morphogenesis_dom"/>
</dbReference>
<sequence length="306" mass="34364">MARAPILPTNHADPTGVDRLERGAIRELARRVALVRRAYVSAIQHFQPGLAVNKRYTFRLDPAILARVYDDLDRLTDSVFLQGGQQQLWFFDSYVGVAYLRGTAQEFANLAQQSPAYQAGRQDLANLLRSRPYQDRIALIRAREFEEMKGLSGQVKADMGRVLSDGMARGLNPREIARNLSDQAGVEERRAKKIARTEIPTALRRARMDEADDAADSYGTQAMQMHMSALSPTTRPHHASRHAKLFTTDQQRAWWAKDGNSINCKCSTVTVLVDADGKPLVPGIVERARRNYQVMKAKGKGTWTEE</sequence>
<dbReference type="EMBL" id="CP148753">
    <property type="protein sequence ID" value="WXR76587.1"/>
    <property type="molecule type" value="Genomic_DNA"/>
</dbReference>
<proteinExistence type="predicted"/>
<accession>A0ABZ2S6J0</accession>
<dbReference type="Pfam" id="PF04233">
    <property type="entry name" value="Phage_Mu_F"/>
    <property type="match status" value="1"/>
</dbReference>
<protein>
    <submittedName>
        <fullName evidence="2">Phage minor head protein</fullName>
    </submittedName>
</protein>
<feature type="domain" description="Phage head morphogenesis" evidence="1">
    <location>
        <begin position="161"/>
        <end position="268"/>
    </location>
</feature>
<keyword evidence="3" id="KW-1185">Reference proteome</keyword>
<organism evidence="2 3">
    <name type="scientific">Achromobacter veterisilvae</name>
    <dbReference type="NCBI Taxonomy" id="2069367"/>
    <lineage>
        <taxon>Bacteria</taxon>
        <taxon>Pseudomonadati</taxon>
        <taxon>Pseudomonadota</taxon>
        <taxon>Betaproteobacteria</taxon>
        <taxon>Burkholderiales</taxon>
        <taxon>Alcaligenaceae</taxon>
        <taxon>Achromobacter</taxon>
    </lineage>
</organism>
<evidence type="ECO:0000313" key="2">
    <source>
        <dbReference type="EMBL" id="WXR76587.1"/>
    </source>
</evidence>
<dbReference type="Proteomes" id="UP001456224">
    <property type="component" value="Chromosome"/>
</dbReference>
<gene>
    <name evidence="2" type="ORF">WHX56_14150</name>
</gene>
<dbReference type="RefSeq" id="WP_338881560.1">
    <property type="nucleotide sequence ID" value="NZ_CP148753.1"/>
</dbReference>
<name>A0ABZ2S6J0_9BURK</name>
<reference evidence="2 3" key="1">
    <citation type="submission" date="2024-03" db="EMBL/GenBank/DDBJ databases">
        <title>Reference genomes for the five species model microbial community.</title>
        <authorList>
            <person name="Padfield D."/>
        </authorList>
    </citation>
    <scope>NUCLEOTIDE SEQUENCE [LARGE SCALE GENOMIC DNA]</scope>
    <source>
        <strain evidence="2 3">AB1</strain>
    </source>
</reference>
<evidence type="ECO:0000259" key="1">
    <source>
        <dbReference type="Pfam" id="PF04233"/>
    </source>
</evidence>